<dbReference type="AlphaFoldDB" id="W4KGL5"/>
<dbReference type="HOGENOM" id="CLU_1787094_0_0_1"/>
<dbReference type="EMBL" id="KI925455">
    <property type="protein sequence ID" value="ETW84987.1"/>
    <property type="molecule type" value="Genomic_DNA"/>
</dbReference>
<gene>
    <name evidence="1" type="ORF">HETIRDRAFT_407315</name>
</gene>
<sequence>MPTRGPLVTPSSPIPHSSRCSAPCVFLCRMVQSSTWVASANSKVSARRWSVDESWIGQELGVSWAASKDMVRVLIKVSAPHALQTTVYAFYLADNSSAMEDDERVRSKGGKDSAKTRIDQPHKFPPLHRFLVISSGTIRSAVAIQ</sequence>
<dbReference type="Proteomes" id="UP000030671">
    <property type="component" value="Unassembled WGS sequence"/>
</dbReference>
<dbReference type="KEGG" id="hir:HETIRDRAFT_407315"/>
<evidence type="ECO:0000313" key="2">
    <source>
        <dbReference type="Proteomes" id="UP000030671"/>
    </source>
</evidence>
<dbReference type="GeneID" id="20672587"/>
<dbReference type="RefSeq" id="XP_009541884.1">
    <property type="nucleotide sequence ID" value="XM_009543589.1"/>
</dbReference>
<dbReference type="InParanoid" id="W4KGL5"/>
<proteinExistence type="predicted"/>
<protein>
    <submittedName>
        <fullName evidence="1">Uncharacterized protein</fullName>
    </submittedName>
</protein>
<accession>W4KGL5</accession>
<evidence type="ECO:0000313" key="1">
    <source>
        <dbReference type="EMBL" id="ETW84987.1"/>
    </source>
</evidence>
<keyword evidence="2" id="KW-1185">Reference proteome</keyword>
<organism evidence="1 2">
    <name type="scientific">Heterobasidion irregulare (strain TC 32-1)</name>
    <dbReference type="NCBI Taxonomy" id="747525"/>
    <lineage>
        <taxon>Eukaryota</taxon>
        <taxon>Fungi</taxon>
        <taxon>Dikarya</taxon>
        <taxon>Basidiomycota</taxon>
        <taxon>Agaricomycotina</taxon>
        <taxon>Agaricomycetes</taxon>
        <taxon>Russulales</taxon>
        <taxon>Bondarzewiaceae</taxon>
        <taxon>Heterobasidion</taxon>
        <taxon>Heterobasidion annosum species complex</taxon>
    </lineage>
</organism>
<reference evidence="1 2" key="1">
    <citation type="journal article" date="2012" name="New Phytol.">
        <title>Insight into trade-off between wood decay and parasitism from the genome of a fungal forest pathogen.</title>
        <authorList>
            <person name="Olson A."/>
            <person name="Aerts A."/>
            <person name="Asiegbu F."/>
            <person name="Belbahri L."/>
            <person name="Bouzid O."/>
            <person name="Broberg A."/>
            <person name="Canback B."/>
            <person name="Coutinho P.M."/>
            <person name="Cullen D."/>
            <person name="Dalman K."/>
            <person name="Deflorio G."/>
            <person name="van Diepen L.T."/>
            <person name="Dunand C."/>
            <person name="Duplessis S."/>
            <person name="Durling M."/>
            <person name="Gonthier P."/>
            <person name="Grimwood J."/>
            <person name="Fossdal C.G."/>
            <person name="Hansson D."/>
            <person name="Henrissat B."/>
            <person name="Hietala A."/>
            <person name="Himmelstrand K."/>
            <person name="Hoffmeister D."/>
            <person name="Hogberg N."/>
            <person name="James T.Y."/>
            <person name="Karlsson M."/>
            <person name="Kohler A."/>
            <person name="Kues U."/>
            <person name="Lee Y.H."/>
            <person name="Lin Y.C."/>
            <person name="Lind M."/>
            <person name="Lindquist E."/>
            <person name="Lombard V."/>
            <person name="Lucas S."/>
            <person name="Lunden K."/>
            <person name="Morin E."/>
            <person name="Murat C."/>
            <person name="Park J."/>
            <person name="Raffaello T."/>
            <person name="Rouze P."/>
            <person name="Salamov A."/>
            <person name="Schmutz J."/>
            <person name="Solheim H."/>
            <person name="Stahlberg J."/>
            <person name="Velez H."/>
            <person name="de Vries R.P."/>
            <person name="Wiebenga A."/>
            <person name="Woodward S."/>
            <person name="Yakovlev I."/>
            <person name="Garbelotto M."/>
            <person name="Martin F."/>
            <person name="Grigoriev I.V."/>
            <person name="Stenlid J."/>
        </authorList>
    </citation>
    <scope>NUCLEOTIDE SEQUENCE [LARGE SCALE GENOMIC DNA]</scope>
    <source>
        <strain evidence="1 2">TC 32-1</strain>
    </source>
</reference>
<name>W4KGL5_HETIT</name>